<dbReference type="Gene3D" id="1.20.5.170">
    <property type="match status" value="1"/>
</dbReference>
<dbReference type="Pfam" id="PF00170">
    <property type="entry name" value="bZIP_1"/>
    <property type="match status" value="1"/>
</dbReference>
<dbReference type="SUPFAM" id="SSF57959">
    <property type="entry name" value="Leucine zipper domain"/>
    <property type="match status" value="1"/>
</dbReference>
<evidence type="ECO:0000259" key="1">
    <source>
        <dbReference type="Pfam" id="PF00170"/>
    </source>
</evidence>
<protein>
    <recommendedName>
        <fullName evidence="1">BZIP domain-containing protein</fullName>
    </recommendedName>
</protein>
<organism evidence="2 3">
    <name type="scientific">Gouania willdenowi</name>
    <name type="common">Blunt-snouted clingfish</name>
    <name type="synonym">Lepadogaster willdenowi</name>
    <dbReference type="NCBI Taxonomy" id="441366"/>
    <lineage>
        <taxon>Eukaryota</taxon>
        <taxon>Metazoa</taxon>
        <taxon>Chordata</taxon>
        <taxon>Craniata</taxon>
        <taxon>Vertebrata</taxon>
        <taxon>Euteleostomi</taxon>
        <taxon>Actinopterygii</taxon>
        <taxon>Neopterygii</taxon>
        <taxon>Teleostei</taxon>
        <taxon>Neoteleostei</taxon>
        <taxon>Acanthomorphata</taxon>
        <taxon>Ovalentaria</taxon>
        <taxon>Blenniimorphae</taxon>
        <taxon>Blenniiformes</taxon>
        <taxon>Gobiesocoidei</taxon>
        <taxon>Gobiesocidae</taxon>
        <taxon>Gobiesocinae</taxon>
        <taxon>Gouania</taxon>
    </lineage>
</organism>
<accession>A0A8C5DV93</accession>
<dbReference type="Proteomes" id="UP000694680">
    <property type="component" value="Chromosome 4"/>
</dbReference>
<name>A0A8C5DV93_GOUWI</name>
<sequence>MLAPEAGPSTINGPLFDFLVGPGLLKMMAPEAGPSTINGAHQPVDAETYKKKLRLLTNKKAVHLYRQKKKLSEKNLTDHVAMLEKLNSKLKQDLKSLKEIYQKTPVCKIMRINHVLPSPL</sequence>
<reference evidence="2" key="3">
    <citation type="submission" date="2025-09" db="UniProtKB">
        <authorList>
            <consortium name="Ensembl"/>
        </authorList>
    </citation>
    <scope>IDENTIFICATION</scope>
</reference>
<reference evidence="2" key="1">
    <citation type="submission" date="2020-06" db="EMBL/GenBank/DDBJ databases">
        <authorList>
            <consortium name="Wellcome Sanger Institute Data Sharing"/>
        </authorList>
    </citation>
    <scope>NUCLEOTIDE SEQUENCE [LARGE SCALE GENOMIC DNA]</scope>
</reference>
<reference evidence="2" key="2">
    <citation type="submission" date="2025-08" db="UniProtKB">
        <authorList>
            <consortium name="Ensembl"/>
        </authorList>
    </citation>
    <scope>IDENTIFICATION</scope>
</reference>
<dbReference type="InterPro" id="IPR046347">
    <property type="entry name" value="bZIP_sf"/>
</dbReference>
<evidence type="ECO:0000313" key="2">
    <source>
        <dbReference type="Ensembl" id="ENSGWIP00000012414.1"/>
    </source>
</evidence>
<dbReference type="Ensembl" id="ENSGWIT00000013843.1">
    <property type="protein sequence ID" value="ENSGWIP00000012414.1"/>
    <property type="gene ID" value="ENSGWIG00000007221.1"/>
</dbReference>
<dbReference type="InterPro" id="IPR004827">
    <property type="entry name" value="bZIP"/>
</dbReference>
<keyword evidence="3" id="KW-1185">Reference proteome</keyword>
<evidence type="ECO:0000313" key="3">
    <source>
        <dbReference type="Proteomes" id="UP000694680"/>
    </source>
</evidence>
<dbReference type="GO" id="GO:0003700">
    <property type="term" value="F:DNA-binding transcription factor activity"/>
    <property type="evidence" value="ECO:0007669"/>
    <property type="project" value="InterPro"/>
</dbReference>
<proteinExistence type="predicted"/>
<dbReference type="AlphaFoldDB" id="A0A8C5DV93"/>
<feature type="domain" description="BZIP" evidence="1">
    <location>
        <begin position="47"/>
        <end position="103"/>
    </location>
</feature>
<dbReference type="PRINTS" id="PR00041">
    <property type="entry name" value="LEUZIPPRCREB"/>
</dbReference>